<dbReference type="PANTHER" id="PTHR22742:SF2">
    <property type="entry name" value="EXPANSION, ISOFORM A-RELATED"/>
    <property type="match status" value="1"/>
</dbReference>
<dbReference type="Proteomes" id="UP000746747">
    <property type="component" value="Unassembled WGS sequence"/>
</dbReference>
<dbReference type="PROSITE" id="PS51076">
    <property type="entry name" value="MH2"/>
    <property type="match status" value="1"/>
</dbReference>
<reference evidence="2" key="1">
    <citation type="submission" date="2021-09" db="EMBL/GenBank/DDBJ databases">
        <authorList>
            <consortium name="Pathogen Informatics"/>
        </authorList>
    </citation>
    <scope>NUCLEOTIDE SEQUENCE</scope>
</reference>
<dbReference type="GO" id="GO:0006355">
    <property type="term" value="P:regulation of DNA-templated transcription"/>
    <property type="evidence" value="ECO:0007669"/>
    <property type="project" value="InterPro"/>
</dbReference>
<name>A0A8J2PZI1_9BILA</name>
<dbReference type="GO" id="GO:0050793">
    <property type="term" value="P:regulation of developmental process"/>
    <property type="evidence" value="ECO:0007669"/>
    <property type="project" value="UniProtKB-ARBA"/>
</dbReference>
<dbReference type="AlphaFoldDB" id="A0A8J2PZI1"/>
<evidence type="ECO:0000259" key="1">
    <source>
        <dbReference type="PROSITE" id="PS51076"/>
    </source>
</evidence>
<dbReference type="InterPro" id="IPR008984">
    <property type="entry name" value="SMAD_FHA_dom_sf"/>
</dbReference>
<comment type="caution">
    <text evidence="2">The sequence shown here is derived from an EMBL/GenBank/DDBJ whole genome shotgun (WGS) entry which is preliminary data.</text>
</comment>
<dbReference type="EMBL" id="CAKAEH010001269">
    <property type="protein sequence ID" value="CAG9533798.1"/>
    <property type="molecule type" value="Genomic_DNA"/>
</dbReference>
<organism evidence="2 3">
    <name type="scientific">Cercopithifilaria johnstoni</name>
    <dbReference type="NCBI Taxonomy" id="2874296"/>
    <lineage>
        <taxon>Eukaryota</taxon>
        <taxon>Metazoa</taxon>
        <taxon>Ecdysozoa</taxon>
        <taxon>Nematoda</taxon>
        <taxon>Chromadorea</taxon>
        <taxon>Rhabditida</taxon>
        <taxon>Spirurina</taxon>
        <taxon>Spiruromorpha</taxon>
        <taxon>Filarioidea</taxon>
        <taxon>Onchocercidae</taxon>
        <taxon>Cercopithifilaria</taxon>
    </lineage>
</organism>
<gene>
    <name evidence="2" type="ORF">CJOHNSTONI_LOCUS3992</name>
</gene>
<dbReference type="Gene3D" id="2.60.200.10">
    <property type="match status" value="1"/>
</dbReference>
<evidence type="ECO:0000313" key="3">
    <source>
        <dbReference type="Proteomes" id="UP000746747"/>
    </source>
</evidence>
<dbReference type="GO" id="GO:0051239">
    <property type="term" value="P:regulation of multicellular organismal process"/>
    <property type="evidence" value="ECO:0007669"/>
    <property type="project" value="UniProtKB-ARBA"/>
</dbReference>
<dbReference type="InterPro" id="IPR001132">
    <property type="entry name" value="SMAD_dom_Dwarfin-type"/>
</dbReference>
<dbReference type="OrthoDB" id="5973987at2759"/>
<sequence length="768" mass="87986">MRDECSLSRKEIACMAGVGRGPNGVGELQVLLSNNSTSSADRWYTVEQFEKEHVIEILEKLEKGHLDDDLWGKIILMEKCRRLVKIYLRKATLIIDGSNDEYDGITLGFNHFENFDHDKDSNDIRDKIGDGVIIKIDENGNIKAMARGLAPVIVQGWNDPTSKCIPKQLIAQKGRLKTIKDRLKGITDQQRVEKIFDMRLFNWSIEQELKQSKPNTLKLLLKSCIRISLVKDVGMSALKTPCWFMIVNLVALDVLRSKLPILSLITGTQHFSSQNNNVVFSTPSATQSNVTLNEIFPSYRRQMSMDNSGKRFESLPAPDGNRQLMKLADIQQEKPSVSQNLISLQQWNWRKNSSKFLNKDEILEDEETDDTASSEHKLTKSMEEVEASAPKACDPCGQRRHLTSDLLVNTSNREAENISNNDRDQNIQCIRISDNDDCVKQELSQESGKYFQIARTTKHSGLVTDKEYLDPYFIYSRNDSSKVFMNNRDNSCDAKKYQNKQCITVLKNLTTGNERSRNQNQPFAELPKVNYIREKVETSANMMSIHHSIHENIKKADDILNMDPEKVQSFHKETCSISQHPYVLKINNDKTNHSKNTFISSGKLLRNVGGNLTSKRDSHKSTGNLAYSKKPGWKIEEAKLRKQCVQHRLKPITHLVPIIRKNSQEPMILPQKKIALRRFIGKEPNQQHASNIFMNPIYVDAERNMTVFNGYSQQPKVIAPQWETPPPLYGERQNLNIDILYKHSTIVPSYSPYSGNRYQSRKALRRFI</sequence>
<dbReference type="InterPro" id="IPR017855">
    <property type="entry name" value="SMAD-like_dom_sf"/>
</dbReference>
<dbReference type="Pfam" id="PF03166">
    <property type="entry name" value="MH2"/>
    <property type="match status" value="1"/>
</dbReference>
<feature type="domain" description="MH2" evidence="1">
    <location>
        <begin position="71"/>
        <end position="275"/>
    </location>
</feature>
<dbReference type="SMART" id="SM00524">
    <property type="entry name" value="DWB"/>
    <property type="match status" value="1"/>
</dbReference>
<dbReference type="PANTHER" id="PTHR22742">
    <property type="entry name" value="EXPANSION, ISOFORM A-RELATED"/>
    <property type="match status" value="1"/>
</dbReference>
<keyword evidence="3" id="KW-1185">Reference proteome</keyword>
<dbReference type="GO" id="GO:0009791">
    <property type="term" value="P:post-embryonic development"/>
    <property type="evidence" value="ECO:0007669"/>
    <property type="project" value="UniProtKB-ARBA"/>
</dbReference>
<protein>
    <recommendedName>
        <fullName evidence="1">MH2 domain-containing protein</fullName>
    </recommendedName>
</protein>
<accession>A0A8J2PZI1</accession>
<evidence type="ECO:0000313" key="2">
    <source>
        <dbReference type="EMBL" id="CAG9533798.1"/>
    </source>
</evidence>
<dbReference type="SUPFAM" id="SSF49879">
    <property type="entry name" value="SMAD/FHA domain"/>
    <property type="match status" value="1"/>
</dbReference>
<proteinExistence type="predicted"/>